<dbReference type="EMBL" id="JAQQXT010000002">
    <property type="protein sequence ID" value="MDC8770704.1"/>
    <property type="molecule type" value="Genomic_DNA"/>
</dbReference>
<name>A0ABT5KAW1_9BURK</name>
<comment type="caution">
    <text evidence="2">The sequence shown here is derived from an EMBL/GenBank/DDBJ whole genome shotgun (WGS) entry which is preliminary data.</text>
</comment>
<dbReference type="Proteomes" id="UP001221189">
    <property type="component" value="Unassembled WGS sequence"/>
</dbReference>
<accession>A0ABT5KAW1</accession>
<organism evidence="2 3">
    <name type="scientific">Roseateles albus</name>
    <dbReference type="NCBI Taxonomy" id="2987525"/>
    <lineage>
        <taxon>Bacteria</taxon>
        <taxon>Pseudomonadati</taxon>
        <taxon>Pseudomonadota</taxon>
        <taxon>Betaproteobacteria</taxon>
        <taxon>Burkholderiales</taxon>
        <taxon>Sphaerotilaceae</taxon>
        <taxon>Roseateles</taxon>
    </lineage>
</organism>
<protein>
    <submittedName>
        <fullName evidence="2">YfiR family protein</fullName>
    </submittedName>
</protein>
<feature type="signal peptide" evidence="1">
    <location>
        <begin position="1"/>
        <end position="25"/>
    </location>
</feature>
<dbReference type="Pfam" id="PF13689">
    <property type="entry name" value="DUF4154"/>
    <property type="match status" value="1"/>
</dbReference>
<feature type="chain" id="PRO_5046704568" evidence="1">
    <location>
        <begin position="26"/>
        <end position="175"/>
    </location>
</feature>
<evidence type="ECO:0000313" key="2">
    <source>
        <dbReference type="EMBL" id="MDC8770704.1"/>
    </source>
</evidence>
<keyword evidence="3" id="KW-1185">Reference proteome</keyword>
<dbReference type="InterPro" id="IPR025293">
    <property type="entry name" value="YfiR/HmsC-like"/>
</dbReference>
<dbReference type="RefSeq" id="WP_273599118.1">
    <property type="nucleotide sequence ID" value="NZ_JAQQXT010000002.1"/>
</dbReference>
<sequence>MKRARLLSRLAAALLGMSAVLSVSAAPALDDAQLRAAFIYRFAQFTQWPPPPMREFTYCVAGNAAMQASLQALTAKAHGEASSRLRVLTEPQQAAQCQLLLLGFDERAELQRWTAALAAEPVLVVGDSAEAFRNGAVIALVAEPNGLAFRINHTEAKRRGLVLSSQMLKLAREVK</sequence>
<evidence type="ECO:0000313" key="3">
    <source>
        <dbReference type="Proteomes" id="UP001221189"/>
    </source>
</evidence>
<proteinExistence type="predicted"/>
<keyword evidence="1" id="KW-0732">Signal</keyword>
<gene>
    <name evidence="2" type="ORF">PRZ03_03900</name>
</gene>
<evidence type="ECO:0000256" key="1">
    <source>
        <dbReference type="SAM" id="SignalP"/>
    </source>
</evidence>
<reference evidence="2 3" key="1">
    <citation type="submission" date="2022-10" db="EMBL/GenBank/DDBJ databases">
        <title>Paucibacter sp. hw1 Genome sequencing.</title>
        <authorList>
            <person name="Park S."/>
        </authorList>
    </citation>
    <scope>NUCLEOTIDE SEQUENCE [LARGE SCALE GENOMIC DNA]</scope>
    <source>
        <strain evidence="3">hw1</strain>
    </source>
</reference>